<sequence length="78" mass="8319">MKAVFCLFLLTSIVSVSGLLLTEPCSEVLFDCVVDPCAEAKCDAYLHATCKSNYCGGCTSDFFVGSHWVNCTIAAPSN</sequence>
<organism evidence="2 3">
    <name type="scientific">Mytilus galloprovincialis</name>
    <name type="common">Mediterranean mussel</name>
    <dbReference type="NCBI Taxonomy" id="29158"/>
    <lineage>
        <taxon>Eukaryota</taxon>
        <taxon>Metazoa</taxon>
        <taxon>Spiralia</taxon>
        <taxon>Lophotrochozoa</taxon>
        <taxon>Mollusca</taxon>
        <taxon>Bivalvia</taxon>
        <taxon>Autobranchia</taxon>
        <taxon>Pteriomorphia</taxon>
        <taxon>Mytilida</taxon>
        <taxon>Mytiloidea</taxon>
        <taxon>Mytilidae</taxon>
        <taxon>Mytilinae</taxon>
        <taxon>Mytilus</taxon>
    </lineage>
</organism>
<protein>
    <submittedName>
        <fullName evidence="2">Uncharacterized protein</fullName>
    </submittedName>
</protein>
<gene>
    <name evidence="2" type="ORF">MGAL_10B042784</name>
</gene>
<feature type="signal peptide" evidence="1">
    <location>
        <begin position="1"/>
        <end position="18"/>
    </location>
</feature>
<dbReference type="EMBL" id="UYJE01008296">
    <property type="protein sequence ID" value="VDI62807.1"/>
    <property type="molecule type" value="Genomic_DNA"/>
</dbReference>
<reference evidence="2" key="1">
    <citation type="submission" date="2018-11" db="EMBL/GenBank/DDBJ databases">
        <authorList>
            <person name="Alioto T."/>
            <person name="Alioto T."/>
        </authorList>
    </citation>
    <scope>NUCLEOTIDE SEQUENCE</scope>
</reference>
<keyword evidence="3" id="KW-1185">Reference proteome</keyword>
<evidence type="ECO:0000313" key="2">
    <source>
        <dbReference type="EMBL" id="VDI62807.1"/>
    </source>
</evidence>
<dbReference type="OrthoDB" id="10037294at2759"/>
<keyword evidence="1" id="KW-0732">Signal</keyword>
<dbReference type="Proteomes" id="UP000596742">
    <property type="component" value="Unassembled WGS sequence"/>
</dbReference>
<dbReference type="AlphaFoldDB" id="A0A8B6GEE6"/>
<evidence type="ECO:0000313" key="3">
    <source>
        <dbReference type="Proteomes" id="UP000596742"/>
    </source>
</evidence>
<proteinExistence type="predicted"/>
<evidence type="ECO:0000256" key="1">
    <source>
        <dbReference type="SAM" id="SignalP"/>
    </source>
</evidence>
<name>A0A8B6GEE6_MYTGA</name>
<comment type="caution">
    <text evidence="2">The sequence shown here is derived from an EMBL/GenBank/DDBJ whole genome shotgun (WGS) entry which is preliminary data.</text>
</comment>
<accession>A0A8B6GEE6</accession>
<feature type="chain" id="PRO_5032436501" evidence="1">
    <location>
        <begin position="19"/>
        <end position="78"/>
    </location>
</feature>